<dbReference type="EMBL" id="UINC01058954">
    <property type="protein sequence ID" value="SVB81821.1"/>
    <property type="molecule type" value="Genomic_DNA"/>
</dbReference>
<sequence length="57" mass="6706">MKPRRFIDIFLIRQITVRTNTTLAPLFTTNRSAKNGCAIIYTVEGKRLLFRSKYTRN</sequence>
<evidence type="ECO:0000313" key="1">
    <source>
        <dbReference type="EMBL" id="SVB81821.1"/>
    </source>
</evidence>
<name>A0A382H5X0_9ZZZZ</name>
<reference evidence="1" key="1">
    <citation type="submission" date="2018-05" db="EMBL/GenBank/DDBJ databases">
        <authorList>
            <person name="Lanie J.A."/>
            <person name="Ng W.-L."/>
            <person name="Kazmierczak K.M."/>
            <person name="Andrzejewski T.M."/>
            <person name="Davidsen T.M."/>
            <person name="Wayne K.J."/>
            <person name="Tettelin H."/>
            <person name="Glass J.I."/>
            <person name="Rusch D."/>
            <person name="Podicherti R."/>
            <person name="Tsui H.-C.T."/>
            <person name="Winkler M.E."/>
        </authorList>
    </citation>
    <scope>NUCLEOTIDE SEQUENCE</scope>
</reference>
<gene>
    <name evidence="1" type="ORF">METZ01_LOCUS234675</name>
</gene>
<dbReference type="AlphaFoldDB" id="A0A382H5X0"/>
<proteinExistence type="predicted"/>
<organism evidence="1">
    <name type="scientific">marine metagenome</name>
    <dbReference type="NCBI Taxonomy" id="408172"/>
    <lineage>
        <taxon>unclassified sequences</taxon>
        <taxon>metagenomes</taxon>
        <taxon>ecological metagenomes</taxon>
    </lineage>
</organism>
<accession>A0A382H5X0</accession>
<protein>
    <submittedName>
        <fullName evidence="1">Uncharacterized protein</fullName>
    </submittedName>
</protein>